<sequence>MPHDQYNGPDLPSDPFETRLSSALHDTGGLFDTDRAALVAAGAARGRRLKLRRRAAVLGGAATVVAAVLGGALVLPGGGSGAGAEQAGSGQAGAVGARPKASPTASPAPAGVTKQQMISTLEKLLPKGRLSEQQGRGTDEEPSYAPMASLVFDDGKGPAAVTVALGRVQPGSEEARQTVLCPDKVYIPHDDCRTTRLADGSVVMVFQGYEYPDRRVDTKHWLAELVTPTGQHVSVMEWNAAQEKDAPISRPEPPLDPAGLTRLVSAQEWRALVDDIPIDPNQQTGGPTRAPEQPGAPVRSTLQTLLPKGLNVVNRSSNEAGFGYLVVDDGKGASLVQVNVQTGMSKDAGALFGSGSETLPDGTRVAVHQGPGEKGGEGVVMWTVDTLRTDGRRVVISAFNSGTQHDAATRETPALTIAQMRAIALSPQWWK</sequence>
<keyword evidence="2" id="KW-0472">Membrane</keyword>
<evidence type="ECO:0000313" key="4">
    <source>
        <dbReference type="Proteomes" id="UP000247634"/>
    </source>
</evidence>
<accession>A0A2U9P6N6</accession>
<evidence type="ECO:0008006" key="5">
    <source>
        <dbReference type="Google" id="ProtNLM"/>
    </source>
</evidence>
<name>A0A2U9P6N6_STRAS</name>
<proteinExistence type="predicted"/>
<gene>
    <name evidence="3" type="ORF">DMT42_24805</name>
</gene>
<feature type="region of interest" description="Disordered" evidence="1">
    <location>
        <begin position="79"/>
        <end position="115"/>
    </location>
</feature>
<evidence type="ECO:0000256" key="2">
    <source>
        <dbReference type="SAM" id="Phobius"/>
    </source>
</evidence>
<dbReference type="OrthoDB" id="3686068at2"/>
<protein>
    <recommendedName>
        <fullName evidence="5">LigA protein</fullName>
    </recommendedName>
</protein>
<feature type="region of interest" description="Disordered" evidence="1">
    <location>
        <begin position="277"/>
        <end position="297"/>
    </location>
</feature>
<organism evidence="3 4">
    <name type="scientific">Streptomyces actuosus</name>
    <dbReference type="NCBI Taxonomy" id="1885"/>
    <lineage>
        <taxon>Bacteria</taxon>
        <taxon>Bacillati</taxon>
        <taxon>Actinomycetota</taxon>
        <taxon>Actinomycetes</taxon>
        <taxon>Kitasatosporales</taxon>
        <taxon>Streptomycetaceae</taxon>
        <taxon>Streptomyces</taxon>
    </lineage>
</organism>
<dbReference type="Proteomes" id="UP000247634">
    <property type="component" value="Chromosome"/>
</dbReference>
<keyword evidence="2" id="KW-0812">Transmembrane</keyword>
<reference evidence="3 4" key="1">
    <citation type="submission" date="2018-06" db="EMBL/GenBank/DDBJ databases">
        <title>The complete genome sequence of a nosiheptide producer Streptomyces actuosus ATCC 25421: deducing the ability of producing a new class III lantibiotics.</title>
        <authorList>
            <person name="Liu W."/>
            <person name="Sun F."/>
            <person name="Hu Y."/>
        </authorList>
    </citation>
    <scope>NUCLEOTIDE SEQUENCE [LARGE SCALE GENOMIC DNA]</scope>
    <source>
        <strain evidence="3 4">ATCC 25421</strain>
    </source>
</reference>
<feature type="transmembrane region" description="Helical" evidence="2">
    <location>
        <begin position="55"/>
        <end position="75"/>
    </location>
</feature>
<dbReference type="AlphaFoldDB" id="A0A2U9P6N6"/>
<dbReference type="EMBL" id="CP029788">
    <property type="protein sequence ID" value="AWT45192.1"/>
    <property type="molecule type" value="Genomic_DNA"/>
</dbReference>
<evidence type="ECO:0000256" key="1">
    <source>
        <dbReference type="SAM" id="MobiDB-lite"/>
    </source>
</evidence>
<keyword evidence="4" id="KW-1185">Reference proteome</keyword>
<keyword evidence="2" id="KW-1133">Transmembrane helix</keyword>
<dbReference type="RefSeq" id="WP_110630067.1">
    <property type="nucleotide sequence ID" value="NZ_CP029788.1"/>
</dbReference>
<feature type="compositionally biased region" description="Low complexity" evidence="1">
    <location>
        <begin position="83"/>
        <end position="110"/>
    </location>
</feature>
<dbReference type="KEGG" id="sact:DMT42_24805"/>
<evidence type="ECO:0000313" key="3">
    <source>
        <dbReference type="EMBL" id="AWT45192.1"/>
    </source>
</evidence>